<dbReference type="Pfam" id="PF00590">
    <property type="entry name" value="TP_methylase"/>
    <property type="match status" value="1"/>
</dbReference>
<dbReference type="InterPro" id="IPR014777">
    <property type="entry name" value="4pyrrole_Mease_sub1"/>
</dbReference>
<name>A0A9X3NHT8_9ACTN</name>
<dbReference type="InterPro" id="IPR006364">
    <property type="entry name" value="CobI/CbiL/CobIJ_dom"/>
</dbReference>
<feature type="domain" description="Tetrapyrrole methylase" evidence="8">
    <location>
        <begin position="2"/>
        <end position="197"/>
    </location>
</feature>
<dbReference type="GO" id="GO:0030788">
    <property type="term" value="F:precorrin-2 C20-methyltransferase activity"/>
    <property type="evidence" value="ECO:0007669"/>
    <property type="project" value="UniProtKB-EC"/>
</dbReference>
<dbReference type="GO" id="GO:0009236">
    <property type="term" value="P:cobalamin biosynthetic process"/>
    <property type="evidence" value="ECO:0007669"/>
    <property type="project" value="UniProtKB-UniRule"/>
</dbReference>
<dbReference type="Gene3D" id="3.40.1010.10">
    <property type="entry name" value="Cobalt-precorrin-4 Transmethylase, Domain 1"/>
    <property type="match status" value="1"/>
</dbReference>
<keyword evidence="5 9" id="KW-0808">Transferase</keyword>
<sequence length="222" mass="23746">MRLIGIGVGPGDPEHLTLKALRTLKEADQVFVPSLGRAAEIVSAHVECTPLDFGMGDAASRDEHWDRGGAAIAEVARTGTAAFATIGDPNVYSTFTYIAHTVRALLPDVTIETVPGITAMQDLAARSGTVLAEGEERLALVPYTAGDEKLREALQSFDTVIVYKGGRHLPQVLEAVRDADREPVYGEELGRANQTLTAPDGRAPYFSTVIAPPRREGRGGRL</sequence>
<comment type="pathway">
    <text evidence="1">Cofactor biosynthesis; adenosylcobalamin biosynthesis.</text>
</comment>
<dbReference type="NCBIfam" id="TIGR01467">
    <property type="entry name" value="cobI_cbiL"/>
    <property type="match status" value="1"/>
</dbReference>
<dbReference type="RefSeq" id="WP_270030081.1">
    <property type="nucleotide sequence ID" value="NZ_JAPDDP010000123.1"/>
</dbReference>
<keyword evidence="4 9" id="KW-0489">Methyltransferase</keyword>
<dbReference type="PANTHER" id="PTHR43467">
    <property type="entry name" value="COBALT-PRECORRIN-2 C(20)-METHYLTRANSFERASE"/>
    <property type="match status" value="1"/>
</dbReference>
<keyword evidence="10" id="KW-1185">Reference proteome</keyword>
<evidence type="ECO:0000256" key="4">
    <source>
        <dbReference type="ARBA" id="ARBA00022603"/>
    </source>
</evidence>
<evidence type="ECO:0000259" key="8">
    <source>
        <dbReference type="Pfam" id="PF00590"/>
    </source>
</evidence>
<reference evidence="9" key="1">
    <citation type="submission" date="2022-10" db="EMBL/GenBank/DDBJ databases">
        <title>The WGS of Solirubrobacter phytolaccae KCTC 29190.</title>
        <authorList>
            <person name="Jiang Z."/>
        </authorList>
    </citation>
    <scope>NUCLEOTIDE SEQUENCE</scope>
    <source>
        <strain evidence="9">KCTC 29190</strain>
    </source>
</reference>
<dbReference type="EC" id="2.1.1.130" evidence="9"/>
<keyword evidence="3" id="KW-0169">Cobalamin biosynthesis</keyword>
<evidence type="ECO:0000256" key="5">
    <source>
        <dbReference type="ARBA" id="ARBA00022679"/>
    </source>
</evidence>
<keyword evidence="6" id="KW-0949">S-adenosyl-L-methionine</keyword>
<dbReference type="InterPro" id="IPR012382">
    <property type="entry name" value="CobI/CbiL"/>
</dbReference>
<gene>
    <name evidence="9" type="primary">cobI</name>
    <name evidence="9" type="ORF">OJ997_35040</name>
</gene>
<dbReference type="InterPro" id="IPR014776">
    <property type="entry name" value="4pyrrole_Mease_sub2"/>
</dbReference>
<dbReference type="EMBL" id="JAPDDP010000123">
    <property type="protein sequence ID" value="MDA0185574.1"/>
    <property type="molecule type" value="Genomic_DNA"/>
</dbReference>
<dbReference type="Gene3D" id="3.30.950.10">
    <property type="entry name" value="Methyltransferase, Cobalt-precorrin-4 Transmethylase, Domain 2"/>
    <property type="match status" value="1"/>
</dbReference>
<evidence type="ECO:0000256" key="1">
    <source>
        <dbReference type="ARBA" id="ARBA00004953"/>
    </source>
</evidence>
<dbReference type="PANTHER" id="PTHR43467:SF2">
    <property type="entry name" value="COBALT-PRECORRIN-2 C(20)-METHYLTRANSFERASE"/>
    <property type="match status" value="1"/>
</dbReference>
<protein>
    <submittedName>
        <fullName evidence="9">Precorrin-2 C(20)-methyltransferase</fullName>
        <ecNumber evidence="9">2.1.1.130</ecNumber>
    </submittedName>
</protein>
<dbReference type="InterPro" id="IPR035996">
    <property type="entry name" value="4pyrrol_Methylase_sf"/>
</dbReference>
<proteinExistence type="inferred from homology"/>
<evidence type="ECO:0000256" key="2">
    <source>
        <dbReference type="ARBA" id="ARBA00005879"/>
    </source>
</evidence>
<comment type="caution">
    <text evidence="9">The sequence shown here is derived from an EMBL/GenBank/DDBJ whole genome shotgun (WGS) entry which is preliminary data.</text>
</comment>
<dbReference type="GO" id="GO:0032259">
    <property type="term" value="P:methylation"/>
    <property type="evidence" value="ECO:0007669"/>
    <property type="project" value="UniProtKB-KW"/>
</dbReference>
<dbReference type="SUPFAM" id="SSF53790">
    <property type="entry name" value="Tetrapyrrole methylase"/>
    <property type="match status" value="1"/>
</dbReference>
<dbReference type="PIRSF" id="PIRSF036427">
    <property type="entry name" value="Precrrn-2_mtase"/>
    <property type="match status" value="1"/>
</dbReference>
<comment type="similarity">
    <text evidence="2 7">Belongs to the precorrin methyltransferase family.</text>
</comment>
<evidence type="ECO:0000256" key="7">
    <source>
        <dbReference type="PIRNR" id="PIRNR036427"/>
    </source>
</evidence>
<organism evidence="9 10">
    <name type="scientific">Solirubrobacter phytolaccae</name>
    <dbReference type="NCBI Taxonomy" id="1404360"/>
    <lineage>
        <taxon>Bacteria</taxon>
        <taxon>Bacillati</taxon>
        <taxon>Actinomycetota</taxon>
        <taxon>Thermoleophilia</taxon>
        <taxon>Solirubrobacterales</taxon>
        <taxon>Solirubrobacteraceae</taxon>
        <taxon>Solirubrobacter</taxon>
    </lineage>
</organism>
<evidence type="ECO:0000256" key="3">
    <source>
        <dbReference type="ARBA" id="ARBA00022573"/>
    </source>
</evidence>
<evidence type="ECO:0000313" key="10">
    <source>
        <dbReference type="Proteomes" id="UP001147653"/>
    </source>
</evidence>
<dbReference type="Proteomes" id="UP001147653">
    <property type="component" value="Unassembled WGS sequence"/>
</dbReference>
<dbReference type="CDD" id="cd11645">
    <property type="entry name" value="Precorrin_2_C20_MT"/>
    <property type="match status" value="1"/>
</dbReference>
<dbReference type="AlphaFoldDB" id="A0A9X3NHT8"/>
<dbReference type="InterPro" id="IPR000878">
    <property type="entry name" value="4pyrrol_Mease"/>
</dbReference>
<evidence type="ECO:0000256" key="6">
    <source>
        <dbReference type="ARBA" id="ARBA00022691"/>
    </source>
</evidence>
<accession>A0A9X3NHT8</accession>
<evidence type="ECO:0000313" key="9">
    <source>
        <dbReference type="EMBL" id="MDA0185574.1"/>
    </source>
</evidence>